<comment type="caution">
    <text evidence="6">The sequence shown here is derived from an EMBL/GenBank/DDBJ whole genome shotgun (WGS) entry which is preliminary data.</text>
</comment>
<feature type="chain" id="PRO_5040856033" description="Glucose-methanol-choline oxidoreductase N-terminal domain-containing protein" evidence="4">
    <location>
        <begin position="20"/>
        <end position="640"/>
    </location>
</feature>
<evidence type="ECO:0000313" key="6">
    <source>
        <dbReference type="EMBL" id="KAJ4406915.1"/>
    </source>
</evidence>
<keyword evidence="3" id="KW-0274">FAD</keyword>
<dbReference type="PANTHER" id="PTHR11552">
    <property type="entry name" value="GLUCOSE-METHANOL-CHOLINE GMC OXIDOREDUCTASE"/>
    <property type="match status" value="1"/>
</dbReference>
<keyword evidence="4" id="KW-0732">Signal</keyword>
<dbReference type="Pfam" id="PF00732">
    <property type="entry name" value="GMC_oxred_N"/>
    <property type="match status" value="1"/>
</dbReference>
<feature type="binding site" evidence="3">
    <location>
        <position position="123"/>
    </location>
    <ligand>
        <name>FAD</name>
        <dbReference type="ChEBI" id="CHEBI:57692"/>
    </ligand>
</feature>
<accession>A0A9W8ZEN0</accession>
<evidence type="ECO:0000256" key="4">
    <source>
        <dbReference type="SAM" id="SignalP"/>
    </source>
</evidence>
<dbReference type="InterPro" id="IPR036188">
    <property type="entry name" value="FAD/NAD-bd_sf"/>
</dbReference>
<feature type="active site" description="Proton acceptor" evidence="2">
    <location>
        <position position="620"/>
    </location>
</feature>
<dbReference type="OrthoDB" id="269227at2759"/>
<dbReference type="InterPro" id="IPR012132">
    <property type="entry name" value="GMC_OxRdtase"/>
</dbReference>
<evidence type="ECO:0000259" key="5">
    <source>
        <dbReference type="PROSITE" id="PS00624"/>
    </source>
</evidence>
<proteinExistence type="inferred from homology"/>
<dbReference type="InterPro" id="IPR007867">
    <property type="entry name" value="GMC_OxRtase_C"/>
</dbReference>
<dbReference type="SUPFAM" id="SSF51905">
    <property type="entry name" value="FAD/NAD(P)-binding domain"/>
    <property type="match status" value="1"/>
</dbReference>
<dbReference type="SUPFAM" id="SSF54373">
    <property type="entry name" value="FAD-linked reductases, C-terminal domain"/>
    <property type="match status" value="1"/>
</dbReference>
<keyword evidence="3" id="KW-0285">Flavoprotein</keyword>
<dbReference type="EMBL" id="JAPEVA010000024">
    <property type="protein sequence ID" value="KAJ4406915.1"/>
    <property type="molecule type" value="Genomic_DNA"/>
</dbReference>
<feature type="active site" description="Proton donor" evidence="2">
    <location>
        <position position="577"/>
    </location>
</feature>
<dbReference type="Gene3D" id="3.30.560.10">
    <property type="entry name" value="Glucose Oxidase, domain 3"/>
    <property type="match status" value="1"/>
</dbReference>
<organism evidence="6 7">
    <name type="scientific">Didymella pomorum</name>
    <dbReference type="NCBI Taxonomy" id="749634"/>
    <lineage>
        <taxon>Eukaryota</taxon>
        <taxon>Fungi</taxon>
        <taxon>Dikarya</taxon>
        <taxon>Ascomycota</taxon>
        <taxon>Pezizomycotina</taxon>
        <taxon>Dothideomycetes</taxon>
        <taxon>Pleosporomycetidae</taxon>
        <taxon>Pleosporales</taxon>
        <taxon>Pleosporineae</taxon>
        <taxon>Didymellaceae</taxon>
        <taxon>Didymella</taxon>
    </lineage>
</organism>
<dbReference type="GO" id="GO:0016614">
    <property type="term" value="F:oxidoreductase activity, acting on CH-OH group of donors"/>
    <property type="evidence" value="ECO:0007669"/>
    <property type="project" value="InterPro"/>
</dbReference>
<comment type="cofactor">
    <cofactor evidence="3">
        <name>FAD</name>
        <dbReference type="ChEBI" id="CHEBI:57692"/>
    </cofactor>
</comment>
<comment type="similarity">
    <text evidence="1">Belongs to the GMC oxidoreductase family.</text>
</comment>
<dbReference type="Gene3D" id="3.50.50.60">
    <property type="entry name" value="FAD/NAD(P)-binding domain"/>
    <property type="match status" value="1"/>
</dbReference>
<evidence type="ECO:0000256" key="2">
    <source>
        <dbReference type="PIRSR" id="PIRSR000137-1"/>
    </source>
</evidence>
<dbReference type="PIRSF" id="PIRSF000137">
    <property type="entry name" value="Alcohol_oxidase"/>
    <property type="match status" value="1"/>
</dbReference>
<name>A0A9W8ZEN0_9PLEO</name>
<sequence>MRSSTHVAVAVQLLATAAALPSSRLGVNLLGLNLEVEARASDTYDYVIVGGGVTGLIVANRLTEDEKKSVLVIEAGGAYDNPNIRLPYGATYALNTSLLWNGYVCQPEPELGGRTWNTRVAQVLGGGSVVNGMMYDRGSAADYDAWEALGNEGWGWDGLYPFFKKGTEFIPPPQRLVDDFNITWDPTAYGTGPLKLGISDFQYSDLKSYWKAFEGQQARHLVDGNNGDNAGLSWYPNTMNPKTGERQHARLAYYDTVASRSNLYTLLETVANELVFDLNSSKRLVARGVKVTDKKTGTTKTVYAKREVILAAGSINTPKLLQLSGIGPESVLKAANIPVKLAHDGVGSNFQDHPYISMAYDIRADLMSKPNPTSLSTDPAFNASAWAQYNKNKTGPLTQARGNALAFIPLPEVVRGISASPKDISSQVTAQANDAYLPAIYSASKKLLAGVAAQRKILATLYSSDKAGIVEYGIPAAGNGVLVALQKPLSRGTIQIDPANPQGVPQIRYNAMTNPLDKSMIAACVRYIRQVWQRPEISRFAPAPGPVETSPGAQYQTDSEIIDRTVELGTLWPTLSHPSGSCPMMPEELGGCVASDLLFYGVEKLSVVDASIIPLVPSQHIQSTMYAIGEKAADIIINRR</sequence>
<dbReference type="PROSITE" id="PS00624">
    <property type="entry name" value="GMC_OXRED_2"/>
    <property type="match status" value="1"/>
</dbReference>
<dbReference type="GO" id="GO:0044550">
    <property type="term" value="P:secondary metabolite biosynthetic process"/>
    <property type="evidence" value="ECO:0007669"/>
    <property type="project" value="TreeGrafter"/>
</dbReference>
<gene>
    <name evidence="6" type="ORF">N0V91_004347</name>
</gene>
<reference evidence="6" key="1">
    <citation type="submission" date="2022-10" db="EMBL/GenBank/DDBJ databases">
        <title>Tapping the CABI collections for fungal endophytes: first genome assemblies for Collariella, Neodidymelliopsis, Ascochyta clinopodiicola, Didymella pomorum, Didymosphaeria variabile, Neocosmospora piperis and Neocucurbitaria cava.</title>
        <authorList>
            <person name="Hill R."/>
        </authorList>
    </citation>
    <scope>NUCLEOTIDE SEQUENCE</scope>
    <source>
        <strain evidence="6">IMI 355091</strain>
    </source>
</reference>
<evidence type="ECO:0000313" key="7">
    <source>
        <dbReference type="Proteomes" id="UP001140510"/>
    </source>
</evidence>
<dbReference type="InterPro" id="IPR000172">
    <property type="entry name" value="GMC_OxRdtase_N"/>
</dbReference>
<dbReference type="Proteomes" id="UP001140510">
    <property type="component" value="Unassembled WGS sequence"/>
</dbReference>
<feature type="signal peptide" evidence="4">
    <location>
        <begin position="1"/>
        <end position="19"/>
    </location>
</feature>
<dbReference type="Pfam" id="PF05199">
    <property type="entry name" value="GMC_oxred_C"/>
    <property type="match status" value="1"/>
</dbReference>
<dbReference type="PANTHER" id="PTHR11552:SF115">
    <property type="entry name" value="DEHYDROGENASE XPTC-RELATED"/>
    <property type="match status" value="1"/>
</dbReference>
<evidence type="ECO:0000256" key="3">
    <source>
        <dbReference type="PIRSR" id="PIRSR000137-2"/>
    </source>
</evidence>
<feature type="domain" description="Glucose-methanol-choline oxidoreductase N-terminal" evidence="5">
    <location>
        <begin position="313"/>
        <end position="327"/>
    </location>
</feature>
<protein>
    <recommendedName>
        <fullName evidence="5">Glucose-methanol-choline oxidoreductase N-terminal domain-containing protein</fullName>
    </recommendedName>
</protein>
<keyword evidence="7" id="KW-1185">Reference proteome</keyword>
<evidence type="ECO:0000256" key="1">
    <source>
        <dbReference type="ARBA" id="ARBA00010790"/>
    </source>
</evidence>
<dbReference type="GO" id="GO:0050660">
    <property type="term" value="F:flavin adenine dinucleotide binding"/>
    <property type="evidence" value="ECO:0007669"/>
    <property type="project" value="InterPro"/>
</dbReference>
<dbReference type="AlphaFoldDB" id="A0A9W8ZEN0"/>